<keyword evidence="2" id="KW-1185">Reference proteome</keyword>
<dbReference type="AlphaFoldDB" id="A0AAV1XCL3"/>
<dbReference type="PANTHER" id="PTHR43991">
    <property type="entry name" value="WD REPEAT PROTEIN (AFU_ORTHOLOGUE AFUA_8G05640)-RELATED"/>
    <property type="match status" value="1"/>
</dbReference>
<comment type="caution">
    <text evidence="1">The sequence shown here is derived from an EMBL/GenBank/DDBJ whole genome shotgun (WGS) entry which is preliminary data.</text>
</comment>
<dbReference type="InterPro" id="IPR015943">
    <property type="entry name" value="WD40/YVTN_repeat-like_dom_sf"/>
</dbReference>
<dbReference type="InterPro" id="IPR036322">
    <property type="entry name" value="WD40_repeat_dom_sf"/>
</dbReference>
<dbReference type="Gene3D" id="2.130.10.10">
    <property type="entry name" value="YVTN repeat-like/Quinoprotein amine dehydrogenase"/>
    <property type="match status" value="1"/>
</dbReference>
<dbReference type="SUPFAM" id="SSF50978">
    <property type="entry name" value="WD40 repeat-like"/>
    <property type="match status" value="1"/>
</dbReference>
<proteinExistence type="predicted"/>
<dbReference type="PANTHER" id="PTHR43991:SF12">
    <property type="entry name" value="WD REPEAT PROTEIN (AFU_ORTHOLOGUE AFUA_8G05640)"/>
    <property type="match status" value="1"/>
</dbReference>
<sequence length="331" mass="37659">MEHFSDDDLEYLFDFFEDDGSVFYPDANSESDSSSSSDSDFEDFFEMRRVKNETSALDARNGKDIQGIPWERLDYSRDEYRESRLKQYKNFENLSRPRENLNKECLEVQKGNTFYDFQFNTRLVKSTIAHFQLRNLVCATSKHDVYLTENYSVMHWSSLQRKGKEVLNLAKPIIPTVKYPGFVVQPTYRVRVSTMTVRENLIVAGGFHSDLICKNLNHSGVAFCCKISTDDSAITNAVDVYRNPTGSLRVVAANNDSKIRVFDAEKFSSLDCFKYDWSVNNTSVSPDGKLLAVLGDSTECLIADANTGKLGTQMDKYWLLGIRTQHAGCGT</sequence>
<name>A0AAV1XCL3_LUPLU</name>
<protein>
    <recommendedName>
        <fullName evidence="3">Transducin/WD40 repeat-like superfamily protein</fullName>
    </recommendedName>
</protein>
<gene>
    <name evidence="1" type="ORF">LLUT_LOCUS20416</name>
</gene>
<dbReference type="EMBL" id="CAXHTB010000014">
    <property type="protein sequence ID" value="CAL0319356.1"/>
    <property type="molecule type" value="Genomic_DNA"/>
</dbReference>
<evidence type="ECO:0000313" key="1">
    <source>
        <dbReference type="EMBL" id="CAL0319356.1"/>
    </source>
</evidence>
<reference evidence="1 2" key="1">
    <citation type="submission" date="2024-03" db="EMBL/GenBank/DDBJ databases">
        <authorList>
            <person name="Martinez-Hernandez J."/>
        </authorList>
    </citation>
    <scope>NUCLEOTIDE SEQUENCE [LARGE SCALE GENOMIC DNA]</scope>
</reference>
<accession>A0AAV1XCL3</accession>
<organism evidence="1 2">
    <name type="scientific">Lupinus luteus</name>
    <name type="common">European yellow lupine</name>
    <dbReference type="NCBI Taxonomy" id="3873"/>
    <lineage>
        <taxon>Eukaryota</taxon>
        <taxon>Viridiplantae</taxon>
        <taxon>Streptophyta</taxon>
        <taxon>Embryophyta</taxon>
        <taxon>Tracheophyta</taxon>
        <taxon>Spermatophyta</taxon>
        <taxon>Magnoliopsida</taxon>
        <taxon>eudicotyledons</taxon>
        <taxon>Gunneridae</taxon>
        <taxon>Pentapetalae</taxon>
        <taxon>rosids</taxon>
        <taxon>fabids</taxon>
        <taxon>Fabales</taxon>
        <taxon>Fabaceae</taxon>
        <taxon>Papilionoideae</taxon>
        <taxon>50 kb inversion clade</taxon>
        <taxon>genistoids sensu lato</taxon>
        <taxon>core genistoids</taxon>
        <taxon>Genisteae</taxon>
        <taxon>Lupinus</taxon>
    </lineage>
</organism>
<dbReference type="Proteomes" id="UP001497480">
    <property type="component" value="Unassembled WGS sequence"/>
</dbReference>
<evidence type="ECO:0000313" key="2">
    <source>
        <dbReference type="Proteomes" id="UP001497480"/>
    </source>
</evidence>
<evidence type="ECO:0008006" key="3">
    <source>
        <dbReference type="Google" id="ProtNLM"/>
    </source>
</evidence>